<dbReference type="EMBL" id="BAABLW010000007">
    <property type="protein sequence ID" value="GAA4925808.1"/>
    <property type="molecule type" value="Genomic_DNA"/>
</dbReference>
<keyword evidence="2" id="KW-1185">Reference proteome</keyword>
<evidence type="ECO:0000313" key="2">
    <source>
        <dbReference type="Proteomes" id="UP001500368"/>
    </source>
</evidence>
<evidence type="ECO:0008006" key="3">
    <source>
        <dbReference type="Google" id="ProtNLM"/>
    </source>
</evidence>
<accession>A0ABP9G2N2</accession>
<evidence type="ECO:0000313" key="1">
    <source>
        <dbReference type="EMBL" id="GAA4925808.1"/>
    </source>
</evidence>
<dbReference type="RefSeq" id="WP_345478270.1">
    <property type="nucleotide sequence ID" value="NZ_BAABLW010000007.1"/>
</dbReference>
<protein>
    <recommendedName>
        <fullName evidence="3">DNA-binding protein</fullName>
    </recommendedName>
</protein>
<proteinExistence type="predicted"/>
<comment type="caution">
    <text evidence="1">The sequence shown here is derived from an EMBL/GenBank/DDBJ whole genome shotgun (WGS) entry which is preliminary data.</text>
</comment>
<reference evidence="2" key="1">
    <citation type="journal article" date="2019" name="Int. J. Syst. Evol. Microbiol.">
        <title>The Global Catalogue of Microorganisms (GCM) 10K type strain sequencing project: providing services to taxonomists for standard genome sequencing and annotation.</title>
        <authorList>
            <consortium name="The Broad Institute Genomics Platform"/>
            <consortium name="The Broad Institute Genome Sequencing Center for Infectious Disease"/>
            <person name="Wu L."/>
            <person name="Ma J."/>
        </authorList>
    </citation>
    <scope>NUCLEOTIDE SEQUENCE [LARGE SCALE GENOMIC DNA]</scope>
    <source>
        <strain evidence="2">JCM 19129</strain>
    </source>
</reference>
<gene>
    <name evidence="1" type="ORF">GCM10025790_24320</name>
</gene>
<sequence>MFVVTADQHRSRETGDRVRRLLEDLSPWADERAEHILLPLERTVGDEVQIVLSDAETALDFTLQLVRAGDWAIGVGAGPADLPLGSSPRQSSGEVFIHARNAVERARGKAEPVPVVVEGANNDAAGQATAVLQLLAAVVRRRSAEGWAVADRQAQGMNQARIAADLGISPQAVSKRARTAMVEEERRARPVVAALISTAEGHL</sequence>
<organism evidence="1 2">
    <name type="scientific">Nesterenkonia rhizosphaerae</name>
    <dbReference type="NCBI Taxonomy" id="1348272"/>
    <lineage>
        <taxon>Bacteria</taxon>
        <taxon>Bacillati</taxon>
        <taxon>Actinomycetota</taxon>
        <taxon>Actinomycetes</taxon>
        <taxon>Micrococcales</taxon>
        <taxon>Micrococcaceae</taxon>
        <taxon>Nesterenkonia</taxon>
    </lineage>
</organism>
<name>A0ABP9G2N2_9MICC</name>
<dbReference type="Proteomes" id="UP001500368">
    <property type="component" value="Unassembled WGS sequence"/>
</dbReference>